<dbReference type="GO" id="GO:0016491">
    <property type="term" value="F:oxidoreductase activity"/>
    <property type="evidence" value="ECO:0007669"/>
    <property type="project" value="InterPro"/>
</dbReference>
<dbReference type="Proteomes" id="UP000241346">
    <property type="component" value="Unassembled WGS sequence"/>
</dbReference>
<dbReference type="CDD" id="cd03024">
    <property type="entry name" value="DsbA_FrnE"/>
    <property type="match status" value="1"/>
</dbReference>
<name>A0A2T3NJW3_9GAMM</name>
<evidence type="ECO:0000313" key="3">
    <source>
        <dbReference type="Proteomes" id="UP000241346"/>
    </source>
</evidence>
<dbReference type="EMBL" id="PYMB01000001">
    <property type="protein sequence ID" value="PSW15797.1"/>
    <property type="molecule type" value="Genomic_DNA"/>
</dbReference>
<dbReference type="InterPro" id="IPR001853">
    <property type="entry name" value="DSBA-like_thioredoxin_dom"/>
</dbReference>
<protein>
    <submittedName>
        <fullName evidence="2">Thioredoxin</fullName>
    </submittedName>
</protein>
<dbReference type="AlphaFoldDB" id="A0A2T3NJW3"/>
<accession>A0A2T3NJW3</accession>
<evidence type="ECO:0000313" key="2">
    <source>
        <dbReference type="EMBL" id="PSW15797.1"/>
    </source>
</evidence>
<dbReference type="InterPro" id="IPR036249">
    <property type="entry name" value="Thioredoxin-like_sf"/>
</dbReference>
<dbReference type="Gene3D" id="3.40.30.10">
    <property type="entry name" value="Glutaredoxin"/>
    <property type="match status" value="1"/>
</dbReference>
<sequence length="213" mass="24334">MADKIKLDIISDVVCPWCIIGYKRLEEAINELGIADKVEIEWQPFELNPQMPAEGENLREHVLRKYGSNREDSERARTNIKVLGAEHDFSFNYSEDMRMVNTFDAHMLLDLAHEQGLQHQLKQRLFAAFFSEHKDVSDRQVLLAEAGSVGIEADTSVFEDESRTVKIRSLEQQWRQLGIEGVPTVIINRESAITGAHPVENYKQVLSQVLEAN</sequence>
<proteinExistence type="predicted"/>
<dbReference type="PANTHER" id="PTHR13887">
    <property type="entry name" value="GLUTATHIONE S-TRANSFERASE KAPPA"/>
    <property type="match status" value="1"/>
</dbReference>
<organism evidence="2 3">
    <name type="scientific">Photobacterium rosenbergii</name>
    <dbReference type="NCBI Taxonomy" id="294936"/>
    <lineage>
        <taxon>Bacteria</taxon>
        <taxon>Pseudomonadati</taxon>
        <taxon>Pseudomonadota</taxon>
        <taxon>Gammaproteobacteria</taxon>
        <taxon>Vibrionales</taxon>
        <taxon>Vibrionaceae</taxon>
        <taxon>Photobacterium</taxon>
    </lineage>
</organism>
<dbReference type="RefSeq" id="WP_107296415.1">
    <property type="nucleotide sequence ID" value="NZ_PYMB01000001.1"/>
</dbReference>
<comment type="caution">
    <text evidence="2">The sequence shown here is derived from an EMBL/GenBank/DDBJ whole genome shotgun (WGS) entry which is preliminary data.</text>
</comment>
<feature type="domain" description="DSBA-like thioredoxin" evidence="1">
    <location>
        <begin position="7"/>
        <end position="206"/>
    </location>
</feature>
<dbReference type="PANTHER" id="PTHR13887:SF41">
    <property type="entry name" value="THIOREDOXIN SUPERFAMILY PROTEIN"/>
    <property type="match status" value="1"/>
</dbReference>
<dbReference type="Pfam" id="PF01323">
    <property type="entry name" value="DSBA"/>
    <property type="match status" value="1"/>
</dbReference>
<reference evidence="2 3" key="1">
    <citation type="submission" date="2018-03" db="EMBL/GenBank/DDBJ databases">
        <title>Whole genome sequencing of Histamine producing bacteria.</title>
        <authorList>
            <person name="Butler K."/>
        </authorList>
    </citation>
    <scope>NUCLEOTIDE SEQUENCE [LARGE SCALE GENOMIC DNA]</scope>
    <source>
        <strain evidence="2 3">DSM 19138</strain>
    </source>
</reference>
<gene>
    <name evidence="2" type="ORF">C9J01_01920</name>
</gene>
<dbReference type="SUPFAM" id="SSF52833">
    <property type="entry name" value="Thioredoxin-like"/>
    <property type="match status" value="1"/>
</dbReference>
<dbReference type="OrthoDB" id="9799122at2"/>
<evidence type="ECO:0000259" key="1">
    <source>
        <dbReference type="Pfam" id="PF01323"/>
    </source>
</evidence>